<keyword evidence="2" id="KW-1185">Reference proteome</keyword>
<evidence type="ECO:0000313" key="2">
    <source>
        <dbReference type="Proteomes" id="UP000094329"/>
    </source>
</evidence>
<protein>
    <submittedName>
        <fullName evidence="1">Uncharacterized protein</fullName>
    </submittedName>
</protein>
<proteinExistence type="predicted"/>
<reference evidence="1 2" key="1">
    <citation type="submission" date="2016-08" db="EMBL/GenBank/DDBJ databases">
        <title>Draft genome sequence of Candidatus Piscirickettsia litoralis, from seawater.</title>
        <authorList>
            <person name="Wan X."/>
            <person name="Lee A.J."/>
            <person name="Hou S."/>
            <person name="Donachie S.P."/>
        </authorList>
    </citation>
    <scope>NUCLEOTIDE SEQUENCE [LARGE SCALE GENOMIC DNA]</scope>
    <source>
        <strain evidence="1 2">Y2</strain>
    </source>
</reference>
<gene>
    <name evidence="1" type="ORF">BGC07_05305</name>
</gene>
<sequence>MQQRKLKKTDKIASNLSEKMSGIQDISQELRKEIELKVNPKSSQRSLTYSSHNTTGTLMLESSHNRSKLTNEVPLIEVEQV</sequence>
<accession>A0ABX3A4X1</accession>
<dbReference type="EMBL" id="MDTU01000001">
    <property type="protein sequence ID" value="ODN42455.1"/>
    <property type="molecule type" value="Genomic_DNA"/>
</dbReference>
<comment type="caution">
    <text evidence="1">The sequence shown here is derived from an EMBL/GenBank/DDBJ whole genome shotgun (WGS) entry which is preliminary data.</text>
</comment>
<evidence type="ECO:0000313" key="1">
    <source>
        <dbReference type="EMBL" id="ODN42455.1"/>
    </source>
</evidence>
<organism evidence="1 2">
    <name type="scientific">Piscirickettsia litoralis</name>
    <dbReference type="NCBI Taxonomy" id="1891921"/>
    <lineage>
        <taxon>Bacteria</taxon>
        <taxon>Pseudomonadati</taxon>
        <taxon>Pseudomonadota</taxon>
        <taxon>Gammaproteobacteria</taxon>
        <taxon>Thiotrichales</taxon>
        <taxon>Piscirickettsiaceae</taxon>
        <taxon>Piscirickettsia</taxon>
    </lineage>
</organism>
<name>A0ABX3A4X1_9GAMM</name>
<dbReference type="Proteomes" id="UP000094329">
    <property type="component" value="Unassembled WGS sequence"/>
</dbReference>